<organism evidence="2 3">
    <name type="scientific">Rosa chinensis</name>
    <name type="common">China rose</name>
    <dbReference type="NCBI Taxonomy" id="74649"/>
    <lineage>
        <taxon>Eukaryota</taxon>
        <taxon>Viridiplantae</taxon>
        <taxon>Streptophyta</taxon>
        <taxon>Embryophyta</taxon>
        <taxon>Tracheophyta</taxon>
        <taxon>Spermatophyta</taxon>
        <taxon>Magnoliopsida</taxon>
        <taxon>eudicotyledons</taxon>
        <taxon>Gunneridae</taxon>
        <taxon>Pentapetalae</taxon>
        <taxon>rosids</taxon>
        <taxon>fabids</taxon>
        <taxon>Rosales</taxon>
        <taxon>Rosaceae</taxon>
        <taxon>Rosoideae</taxon>
        <taxon>Rosoideae incertae sedis</taxon>
        <taxon>Rosa</taxon>
    </lineage>
</organism>
<reference evidence="2 3" key="1">
    <citation type="journal article" date="2018" name="Nat. Genet.">
        <title>The Rosa genome provides new insights in the design of modern roses.</title>
        <authorList>
            <person name="Bendahmane M."/>
        </authorList>
    </citation>
    <scope>NUCLEOTIDE SEQUENCE [LARGE SCALE GENOMIC DNA]</scope>
    <source>
        <strain evidence="3">cv. Old Blush</strain>
    </source>
</reference>
<protein>
    <submittedName>
        <fullName evidence="2">Uncharacterized protein</fullName>
    </submittedName>
</protein>
<name>A0A2P6QXT4_ROSCH</name>
<keyword evidence="3" id="KW-1185">Reference proteome</keyword>
<gene>
    <name evidence="2" type="ORF">RchiOBHm_Chr4g0419581</name>
</gene>
<dbReference type="EMBL" id="PDCK01000042">
    <property type="protein sequence ID" value="PRQ38946.1"/>
    <property type="molecule type" value="Genomic_DNA"/>
</dbReference>
<dbReference type="Gramene" id="PRQ38946">
    <property type="protein sequence ID" value="PRQ38946"/>
    <property type="gene ID" value="RchiOBHm_Chr4g0419581"/>
</dbReference>
<feature type="compositionally biased region" description="Gly residues" evidence="1">
    <location>
        <begin position="15"/>
        <end position="27"/>
    </location>
</feature>
<evidence type="ECO:0000313" key="2">
    <source>
        <dbReference type="EMBL" id="PRQ38946.1"/>
    </source>
</evidence>
<evidence type="ECO:0000313" key="3">
    <source>
        <dbReference type="Proteomes" id="UP000238479"/>
    </source>
</evidence>
<feature type="compositionally biased region" description="Basic and acidic residues" evidence="1">
    <location>
        <begin position="1"/>
        <end position="11"/>
    </location>
</feature>
<feature type="region of interest" description="Disordered" evidence="1">
    <location>
        <begin position="1"/>
        <end position="66"/>
    </location>
</feature>
<dbReference type="AlphaFoldDB" id="A0A2P6QXT4"/>
<accession>A0A2P6QXT4</accession>
<evidence type="ECO:0000256" key="1">
    <source>
        <dbReference type="SAM" id="MobiDB-lite"/>
    </source>
</evidence>
<comment type="caution">
    <text evidence="2">The sequence shown here is derived from an EMBL/GenBank/DDBJ whole genome shotgun (WGS) entry which is preliminary data.</text>
</comment>
<dbReference type="Proteomes" id="UP000238479">
    <property type="component" value="Chromosome 4"/>
</dbReference>
<proteinExistence type="predicted"/>
<feature type="compositionally biased region" description="Low complexity" evidence="1">
    <location>
        <begin position="35"/>
        <end position="51"/>
    </location>
</feature>
<sequence length="327" mass="36440">MARENRGRGGREGSSSGGEGIPRGGGSRSSHWGIAGRSRGSSEGSSRGASARVERPVVSDVPDTEEVEVLEIPRTPRGRLLLGETPIDQPGPSMMEEQIAKLRATWAIPESVLLRLLREGEVFSHPPLGCASFYEYQLRCGLTFPLPEELQYLLSCLNIAVGQLSPNALRQIMGVLLLWKLSKLLCPSIGEFNSLFKLSDSTKRGDSGCVNFRVCCCIVIKELPSNIYSCWRGWMCLVGGRWQNPDMVHRAPSRFQSISFLCVVVRQEVKLTTLEMKRMARVMGAFPRGFYRLCRLPIYERFELGRSPGEGFSFCCWCVVCVAGYRY</sequence>